<dbReference type="AlphaFoldDB" id="A0AA88R7I1"/>
<evidence type="ECO:0000256" key="2">
    <source>
        <dbReference type="ARBA" id="ARBA00007015"/>
    </source>
</evidence>
<proteinExistence type="inferred from homology"/>
<dbReference type="EMBL" id="JAVXUO010002057">
    <property type="protein sequence ID" value="KAK2976596.1"/>
    <property type="molecule type" value="Genomic_DNA"/>
</dbReference>
<dbReference type="CDD" id="cd17484">
    <property type="entry name" value="MFS_FBT"/>
    <property type="match status" value="1"/>
</dbReference>
<accession>A0AA88R7I1</accession>
<reference evidence="9" key="1">
    <citation type="submission" date="2022-12" db="EMBL/GenBank/DDBJ databases">
        <title>Draft genome assemblies for two species of Escallonia (Escalloniales).</title>
        <authorList>
            <person name="Chanderbali A."/>
            <person name="Dervinis C."/>
            <person name="Anghel I."/>
            <person name="Soltis D."/>
            <person name="Soltis P."/>
            <person name="Zapata F."/>
        </authorList>
    </citation>
    <scope>NUCLEOTIDE SEQUENCE</scope>
    <source>
        <strain evidence="9">UCBG92.1500</strain>
        <tissue evidence="9">Leaf</tissue>
    </source>
</reference>
<feature type="transmembrane region" description="Helical" evidence="8">
    <location>
        <begin position="210"/>
        <end position="228"/>
    </location>
</feature>
<evidence type="ECO:0000256" key="3">
    <source>
        <dbReference type="ARBA" id="ARBA00022448"/>
    </source>
</evidence>
<dbReference type="NCBIfam" id="TIGR00788">
    <property type="entry name" value="fbt"/>
    <property type="match status" value="1"/>
</dbReference>
<comment type="similarity">
    <text evidence="2">Belongs to the major facilitator superfamily. Folate-biopterin transporter (TC 2.A.71) family.</text>
</comment>
<dbReference type="SUPFAM" id="SSF103473">
    <property type="entry name" value="MFS general substrate transporter"/>
    <property type="match status" value="1"/>
</dbReference>
<evidence type="ECO:0000256" key="6">
    <source>
        <dbReference type="ARBA" id="ARBA00023136"/>
    </source>
</evidence>
<sequence length="493" mass="54811">MDKEEALQPEAQTHKEWRPKEGLLGLILKPIYWFKMLSNELHWSFVLGVVIVYGVNQGVSIGLSRVSTQYYMKDEQKLQPSEAQVYFGLIQIPWIVKPLWGLLTDILPIFGYRRRPYFILAGFVGVSSMLMLALQKSLPLSAAILSLMAASAGVAIADVTIDACVTENSISHPSLAGDMQSLCGVSSSIGALVGFAISGFLVHLFGPKGVFGVLSIPAGMVILVGMILREPPVHNFAYRRVSRKFVDAGKAMWIALKCRDVWRPCLYMYLSLALGLNIHEGMFYWYTDEKAGPAFSQEVIGSIFSVGAAGSLFGVLLYQNVFKKHPFHHVLFWAQLLYGTSGLLDLVLVLRLNLRYGMPDYFFVVIDEAISRMIGRLKWMPLLVLSSKLCPSGIEGTFFALLMSIDHVGMLSSSWAGGLLLHILNVTRTQFSNLWLAILIRSFSRLLPIGLLFLIPRSDPNASILPTEMLKTKNRDEILESENMELASLVNSI</sequence>
<evidence type="ECO:0000256" key="4">
    <source>
        <dbReference type="ARBA" id="ARBA00022692"/>
    </source>
</evidence>
<dbReference type="Pfam" id="PF03092">
    <property type="entry name" value="BT1"/>
    <property type="match status" value="1"/>
</dbReference>
<gene>
    <name evidence="9" type="ORF">RJ640_021398</name>
</gene>
<dbReference type="PANTHER" id="PTHR31585:SF11">
    <property type="entry name" value="FOLATE-BIOPTERIN TRANSPORTER 3-RELATED"/>
    <property type="match status" value="1"/>
</dbReference>
<evidence type="ECO:0000256" key="7">
    <source>
        <dbReference type="ARBA" id="ARBA00044504"/>
    </source>
</evidence>
<dbReference type="GO" id="GO:0016020">
    <property type="term" value="C:membrane"/>
    <property type="evidence" value="ECO:0007669"/>
    <property type="project" value="UniProtKB-SubCell"/>
</dbReference>
<feature type="transmembrane region" description="Helical" evidence="8">
    <location>
        <begin position="117"/>
        <end position="134"/>
    </location>
</feature>
<comment type="caution">
    <text evidence="9">The sequence shown here is derived from an EMBL/GenBank/DDBJ whole genome shotgun (WGS) entry which is preliminary data.</text>
</comment>
<keyword evidence="5 8" id="KW-1133">Transmembrane helix</keyword>
<dbReference type="PANTHER" id="PTHR31585">
    <property type="entry name" value="FOLATE-BIOPTERIN TRANSPORTER 1, CHLOROPLASTIC"/>
    <property type="match status" value="1"/>
</dbReference>
<feature type="transmembrane region" description="Helical" evidence="8">
    <location>
        <begin position="299"/>
        <end position="318"/>
    </location>
</feature>
<evidence type="ECO:0000313" key="9">
    <source>
        <dbReference type="EMBL" id="KAK2976596.1"/>
    </source>
</evidence>
<evidence type="ECO:0000256" key="8">
    <source>
        <dbReference type="SAM" id="Phobius"/>
    </source>
</evidence>
<feature type="transmembrane region" description="Helical" evidence="8">
    <location>
        <begin position="140"/>
        <end position="161"/>
    </location>
</feature>
<dbReference type="InterPro" id="IPR004324">
    <property type="entry name" value="FBT"/>
</dbReference>
<comment type="similarity">
    <text evidence="7">Belongs to the major facilitator superfamily. Phosphate:H(+) symporter (TC 2.A.1.9) family.</text>
</comment>
<keyword evidence="6 8" id="KW-0472">Membrane</keyword>
<evidence type="ECO:0008006" key="11">
    <source>
        <dbReference type="Google" id="ProtNLM"/>
    </source>
</evidence>
<keyword evidence="4 8" id="KW-0812">Transmembrane</keyword>
<evidence type="ECO:0000256" key="1">
    <source>
        <dbReference type="ARBA" id="ARBA00004141"/>
    </source>
</evidence>
<feature type="transmembrane region" description="Helical" evidence="8">
    <location>
        <begin position="41"/>
        <end position="63"/>
    </location>
</feature>
<protein>
    <recommendedName>
        <fullName evidence="11">Folate-biopterin transporter 3</fullName>
    </recommendedName>
</protein>
<feature type="transmembrane region" description="Helical" evidence="8">
    <location>
        <begin position="182"/>
        <end position="204"/>
    </location>
</feature>
<organism evidence="9 10">
    <name type="scientific">Escallonia rubra</name>
    <dbReference type="NCBI Taxonomy" id="112253"/>
    <lineage>
        <taxon>Eukaryota</taxon>
        <taxon>Viridiplantae</taxon>
        <taxon>Streptophyta</taxon>
        <taxon>Embryophyta</taxon>
        <taxon>Tracheophyta</taxon>
        <taxon>Spermatophyta</taxon>
        <taxon>Magnoliopsida</taxon>
        <taxon>eudicotyledons</taxon>
        <taxon>Gunneridae</taxon>
        <taxon>Pentapetalae</taxon>
        <taxon>asterids</taxon>
        <taxon>campanulids</taxon>
        <taxon>Escalloniales</taxon>
        <taxon>Escalloniaceae</taxon>
        <taxon>Escallonia</taxon>
    </lineage>
</organism>
<evidence type="ECO:0000313" key="10">
    <source>
        <dbReference type="Proteomes" id="UP001187471"/>
    </source>
</evidence>
<dbReference type="InterPro" id="IPR036259">
    <property type="entry name" value="MFS_trans_sf"/>
</dbReference>
<dbReference type="InterPro" id="IPR039309">
    <property type="entry name" value="BT1"/>
</dbReference>
<feature type="transmembrane region" description="Helical" evidence="8">
    <location>
        <begin position="266"/>
        <end position="287"/>
    </location>
</feature>
<dbReference type="Gene3D" id="1.20.1250.20">
    <property type="entry name" value="MFS general substrate transporter like domains"/>
    <property type="match status" value="1"/>
</dbReference>
<feature type="transmembrane region" description="Helical" evidence="8">
    <location>
        <begin position="330"/>
        <end position="352"/>
    </location>
</feature>
<keyword evidence="3" id="KW-0813">Transport</keyword>
<dbReference type="Proteomes" id="UP001187471">
    <property type="component" value="Unassembled WGS sequence"/>
</dbReference>
<comment type="subcellular location">
    <subcellularLocation>
        <location evidence="1">Membrane</location>
        <topology evidence="1">Multi-pass membrane protein</topology>
    </subcellularLocation>
</comment>
<feature type="transmembrane region" description="Helical" evidence="8">
    <location>
        <begin position="433"/>
        <end position="455"/>
    </location>
</feature>
<evidence type="ECO:0000256" key="5">
    <source>
        <dbReference type="ARBA" id="ARBA00022989"/>
    </source>
</evidence>
<feature type="transmembrane region" description="Helical" evidence="8">
    <location>
        <begin position="398"/>
        <end position="421"/>
    </location>
</feature>
<name>A0AA88R7I1_9ASTE</name>
<keyword evidence="10" id="KW-1185">Reference proteome</keyword>